<dbReference type="FunFam" id="3.40.50.720:FF:000013">
    <property type="entry name" value="Malate dehydrogenase"/>
    <property type="match status" value="1"/>
</dbReference>
<feature type="binding site" evidence="10">
    <location>
        <begin position="117"/>
        <end position="119"/>
    </location>
    <ligand>
        <name>NAD(+)</name>
        <dbReference type="ChEBI" id="CHEBI:57540"/>
    </ligand>
</feature>
<evidence type="ECO:0000256" key="6">
    <source>
        <dbReference type="ARBA" id="ARBA00023027"/>
    </source>
</evidence>
<comment type="similarity">
    <text evidence="1">Belongs to the LDH/MDH superfamily. MDH type 1 family.</text>
</comment>
<dbReference type="PANTHER" id="PTHR11540">
    <property type="entry name" value="MALATE AND LACTATE DEHYDROGENASE"/>
    <property type="match status" value="1"/>
</dbReference>
<feature type="binding site" evidence="10">
    <location>
        <begin position="8"/>
        <end position="14"/>
    </location>
    <ligand>
        <name>NAD(+)</name>
        <dbReference type="ChEBI" id="CHEBI:57540"/>
    </ligand>
</feature>
<evidence type="ECO:0000256" key="11">
    <source>
        <dbReference type="RuleBase" id="RU003369"/>
    </source>
</evidence>
<feature type="active site" description="Proton acceptor" evidence="8">
    <location>
        <position position="182"/>
    </location>
</feature>
<dbReference type="InterPro" id="IPR015955">
    <property type="entry name" value="Lactate_DH/Glyco_Ohase_4_C"/>
</dbReference>
<dbReference type="FunFam" id="3.90.110.10:FF:000009">
    <property type="entry name" value="Malate dehydrogenase"/>
    <property type="match status" value="1"/>
</dbReference>
<feature type="binding site" evidence="10">
    <location>
        <position position="34"/>
    </location>
    <ligand>
        <name>NAD(+)</name>
        <dbReference type="ChEBI" id="CHEBI:57540"/>
    </ligand>
</feature>
<feature type="binding site" evidence="9">
    <location>
        <position position="87"/>
    </location>
    <ligand>
        <name>substrate</name>
    </ligand>
</feature>
<feature type="binding site" evidence="9">
    <location>
        <position position="153"/>
    </location>
    <ligand>
        <name>substrate</name>
    </ligand>
</feature>
<dbReference type="SUPFAM" id="SSF51735">
    <property type="entry name" value="NAD(P)-binding Rossmann-fold domains"/>
    <property type="match status" value="1"/>
</dbReference>
<dbReference type="NCBIfam" id="TIGR01772">
    <property type="entry name" value="MDH_euk_gproteo"/>
    <property type="match status" value="1"/>
</dbReference>
<evidence type="ECO:0000256" key="3">
    <source>
        <dbReference type="ARBA" id="ARBA00012995"/>
    </source>
</evidence>
<evidence type="ECO:0000256" key="2">
    <source>
        <dbReference type="ARBA" id="ARBA00011738"/>
    </source>
</evidence>
<dbReference type="InterPro" id="IPR010097">
    <property type="entry name" value="Malate_DH_type1"/>
</dbReference>
<accession>A0A109UZS1</accession>
<dbReference type="InterPro" id="IPR001236">
    <property type="entry name" value="Lactate/malate_DH_N"/>
</dbReference>
<feature type="domain" description="Lactate/malate dehydrogenase N-terminal" evidence="12">
    <location>
        <begin position="2"/>
        <end position="145"/>
    </location>
</feature>
<dbReference type="EC" id="1.1.1.37" evidence="3"/>
<keyword evidence="15" id="KW-1185">Reference proteome</keyword>
<comment type="catalytic activity">
    <reaction evidence="7">
        <text>(S)-malate + NAD(+) = oxaloacetate + NADH + H(+)</text>
        <dbReference type="Rhea" id="RHEA:21432"/>
        <dbReference type="ChEBI" id="CHEBI:15378"/>
        <dbReference type="ChEBI" id="CHEBI:15589"/>
        <dbReference type="ChEBI" id="CHEBI:16452"/>
        <dbReference type="ChEBI" id="CHEBI:57540"/>
        <dbReference type="ChEBI" id="CHEBI:57945"/>
        <dbReference type="EC" id="1.1.1.37"/>
    </reaction>
</comment>
<comment type="subunit">
    <text evidence="2">Homodimer.</text>
</comment>
<dbReference type="Pfam" id="PF00056">
    <property type="entry name" value="Ldh_1_N"/>
    <property type="match status" value="1"/>
</dbReference>
<feature type="domain" description="Lactate/malate dehydrogenase C-terminal" evidence="13">
    <location>
        <begin position="147"/>
        <end position="335"/>
    </location>
</feature>
<dbReference type="InterPro" id="IPR022383">
    <property type="entry name" value="Lactate/malate_DH_C"/>
</dbReference>
<evidence type="ECO:0000313" key="14">
    <source>
        <dbReference type="EMBL" id="AMD21752.1"/>
    </source>
</evidence>
<dbReference type="STRING" id="45286.A0A109UZS1"/>
<dbReference type="Gene3D" id="3.40.50.720">
    <property type="entry name" value="NAD(P)-binding Rossmann-like Domain"/>
    <property type="match status" value="1"/>
</dbReference>
<feature type="binding site" evidence="9">
    <location>
        <position position="119"/>
    </location>
    <ligand>
        <name>substrate</name>
    </ligand>
</feature>
<dbReference type="GO" id="GO:0030060">
    <property type="term" value="F:L-malate dehydrogenase (NAD+) activity"/>
    <property type="evidence" value="ECO:0007669"/>
    <property type="project" value="UniProtKB-EC"/>
</dbReference>
<feature type="binding site" evidence="10">
    <location>
        <position position="94"/>
    </location>
    <ligand>
        <name>NAD(+)</name>
        <dbReference type="ChEBI" id="CHEBI:57540"/>
    </ligand>
</feature>
<evidence type="ECO:0000256" key="5">
    <source>
        <dbReference type="ARBA" id="ARBA00023002"/>
    </source>
</evidence>
<dbReference type="Proteomes" id="UP000243052">
    <property type="component" value="Chromosome vi"/>
</dbReference>
<dbReference type="GO" id="GO:0019752">
    <property type="term" value="P:carboxylic acid metabolic process"/>
    <property type="evidence" value="ECO:0007669"/>
    <property type="project" value="InterPro"/>
</dbReference>
<keyword evidence="5 11" id="KW-0560">Oxidoreductase</keyword>
<evidence type="ECO:0000256" key="7">
    <source>
        <dbReference type="ARBA" id="ARBA00048313"/>
    </source>
</evidence>
<dbReference type="Gene3D" id="3.90.110.10">
    <property type="entry name" value="Lactate dehydrogenase/glycoside hydrolase, family 4, C-terminal"/>
    <property type="match status" value="1"/>
</dbReference>
<dbReference type="SUPFAM" id="SSF56327">
    <property type="entry name" value="LDH C-terminal domain-like"/>
    <property type="match status" value="1"/>
</dbReference>
<keyword evidence="6 10" id="KW-0520">NAD</keyword>
<name>A0A109UZS1_9SACH</name>
<evidence type="ECO:0000256" key="10">
    <source>
        <dbReference type="PIRSR" id="PIRSR000102-3"/>
    </source>
</evidence>
<feature type="binding site" evidence="9">
    <location>
        <position position="81"/>
    </location>
    <ligand>
        <name>substrate</name>
    </ligand>
</feature>
<evidence type="ECO:0000256" key="4">
    <source>
        <dbReference type="ARBA" id="ARBA00022532"/>
    </source>
</evidence>
<evidence type="ECO:0000259" key="13">
    <source>
        <dbReference type="Pfam" id="PF02866"/>
    </source>
</evidence>
<keyword evidence="4" id="KW-0816">Tricarboxylic acid cycle</keyword>
<protein>
    <recommendedName>
        <fullName evidence="3">malate dehydrogenase</fullName>
        <ecNumber evidence="3">1.1.1.37</ecNumber>
    </recommendedName>
</protein>
<evidence type="ECO:0000256" key="9">
    <source>
        <dbReference type="PIRSR" id="PIRSR000102-2"/>
    </source>
</evidence>
<evidence type="ECO:0000256" key="1">
    <source>
        <dbReference type="ARBA" id="ARBA00008824"/>
    </source>
</evidence>
<organism evidence="14 15">
    <name type="scientific">Eremothecium sinecaudum</name>
    <dbReference type="NCBI Taxonomy" id="45286"/>
    <lineage>
        <taxon>Eukaryota</taxon>
        <taxon>Fungi</taxon>
        <taxon>Dikarya</taxon>
        <taxon>Ascomycota</taxon>
        <taxon>Saccharomycotina</taxon>
        <taxon>Saccharomycetes</taxon>
        <taxon>Saccharomycetales</taxon>
        <taxon>Saccharomycetaceae</taxon>
        <taxon>Eremothecium</taxon>
    </lineage>
</organism>
<dbReference type="PANTHER" id="PTHR11540:SF72">
    <property type="entry name" value="MALATE DEHYDROGENASE, PEROXISOMAL"/>
    <property type="match status" value="1"/>
</dbReference>
<dbReference type="CDD" id="cd01337">
    <property type="entry name" value="MDH_glyoxysomal_mitochondrial"/>
    <property type="match status" value="1"/>
</dbReference>
<dbReference type="GO" id="GO:0006099">
    <property type="term" value="P:tricarboxylic acid cycle"/>
    <property type="evidence" value="ECO:0007669"/>
    <property type="project" value="UniProtKB-KW"/>
</dbReference>
<evidence type="ECO:0000256" key="8">
    <source>
        <dbReference type="PIRSR" id="PIRSR000102-1"/>
    </source>
</evidence>
<dbReference type="RefSeq" id="XP_017988748.1">
    <property type="nucleotide sequence ID" value="XM_018133126.1"/>
</dbReference>
<dbReference type="InterPro" id="IPR036291">
    <property type="entry name" value="NAD(P)-bd_dom_sf"/>
</dbReference>
<dbReference type="InterPro" id="IPR001557">
    <property type="entry name" value="L-lactate/malate_DH"/>
</dbReference>
<evidence type="ECO:0000313" key="15">
    <source>
        <dbReference type="Proteomes" id="UP000243052"/>
    </source>
</evidence>
<dbReference type="OrthoDB" id="4069699at2759"/>
<dbReference type="PIRSF" id="PIRSF000102">
    <property type="entry name" value="Lac_mal_DH"/>
    <property type="match status" value="1"/>
</dbReference>
<sequence length="343" mass="36036">MVRVTVLGAAGGIGQPLSLLLKTSPLVSQLNLYDIRNVHGVAADISHVNTDSKVLAFQGNEELGAALAGAQLVVLTAGVPRKPGMSRDDLFSINAGIVQVLVTAFASHSPDACLLIITNPVNSTVPIAVETLKRLGKLRPNRVMGVTSLDVMRAQSFLKAALGPESNSISTVENSVTVVGGHSGPTIVPLMKNKDHQRRLRANNKYDDYIHRVQFGGDEVVKAKAGAGSATLSMASAGFCFSELVLRSIRREPIKPYPAFVYLGGLEGGAAAGAAIAAAASVGEAPDYFAVPVVLRDGEISSLDTTDFKNIDNAEGGLLKTAVEVLKDNIRKGRVFASKQTKL</sequence>
<dbReference type="EMBL" id="CP014246">
    <property type="protein sequence ID" value="AMD21752.1"/>
    <property type="molecule type" value="Genomic_DNA"/>
</dbReference>
<feature type="binding site" evidence="10">
    <location>
        <position position="234"/>
    </location>
    <ligand>
        <name>NAD(+)</name>
        <dbReference type="ChEBI" id="CHEBI:57540"/>
    </ligand>
</feature>
<gene>
    <name evidence="14" type="ORF">AW171_hschr63723</name>
</gene>
<dbReference type="AlphaFoldDB" id="A0A109UZS1"/>
<proteinExistence type="inferred from homology"/>
<evidence type="ECO:0000259" key="12">
    <source>
        <dbReference type="Pfam" id="PF00056"/>
    </source>
</evidence>
<dbReference type="Pfam" id="PF02866">
    <property type="entry name" value="Ldh_1_C"/>
    <property type="match status" value="1"/>
</dbReference>
<dbReference type="GO" id="GO:0005739">
    <property type="term" value="C:mitochondrion"/>
    <property type="evidence" value="ECO:0007669"/>
    <property type="project" value="TreeGrafter"/>
</dbReference>
<reference evidence="14 15" key="1">
    <citation type="submission" date="2016-01" db="EMBL/GenBank/DDBJ databases">
        <title>Genome sequence of the yeast Holleya sinecauda.</title>
        <authorList>
            <person name="Dietrich F.S."/>
        </authorList>
    </citation>
    <scope>NUCLEOTIDE SEQUENCE [LARGE SCALE GENOMIC DNA]</scope>
    <source>
        <strain evidence="14 15">ATCC 58844</strain>
    </source>
</reference>
<dbReference type="GeneID" id="28725057"/>